<keyword evidence="1 4" id="KW-0808">Transferase</keyword>
<dbReference type="InterPro" id="IPR016181">
    <property type="entry name" value="Acyl_CoA_acyltransferase"/>
</dbReference>
<dbReference type="KEGG" id="pib:BBD41_19580"/>
<dbReference type="InterPro" id="IPR000182">
    <property type="entry name" value="GNAT_dom"/>
</dbReference>
<evidence type="ECO:0000313" key="4">
    <source>
        <dbReference type="EMBL" id="ANY74593.1"/>
    </source>
</evidence>
<dbReference type="Pfam" id="PF00583">
    <property type="entry name" value="Acetyltransf_1"/>
    <property type="match status" value="1"/>
</dbReference>
<dbReference type="GO" id="GO:0016747">
    <property type="term" value="F:acyltransferase activity, transferring groups other than amino-acyl groups"/>
    <property type="evidence" value="ECO:0007669"/>
    <property type="project" value="InterPro"/>
</dbReference>
<dbReference type="PROSITE" id="PS51186">
    <property type="entry name" value="GNAT"/>
    <property type="match status" value="1"/>
</dbReference>
<dbReference type="SUPFAM" id="SSF55729">
    <property type="entry name" value="Acyl-CoA N-acyltransferases (Nat)"/>
    <property type="match status" value="1"/>
</dbReference>
<dbReference type="CDD" id="cd04301">
    <property type="entry name" value="NAT_SF"/>
    <property type="match status" value="1"/>
</dbReference>
<dbReference type="AlphaFoldDB" id="A0A1B2E3Q8"/>
<reference evidence="4" key="1">
    <citation type="submission" date="2016-08" db="EMBL/GenBank/DDBJ databases">
        <title>Complete Genome Seqeunce of Paenibacillus sp. nov. IHBB 9852 from high altitute lake of Indian trans-Himalayas.</title>
        <authorList>
            <person name="Kiran S."/>
            <person name="Swarnkar M.K."/>
            <person name="Rana A."/>
            <person name="Tewari R."/>
            <person name="Gulati A."/>
        </authorList>
    </citation>
    <scope>NUCLEOTIDE SEQUENCE [LARGE SCALE GENOMIC DNA]</scope>
    <source>
        <strain evidence="4">IHBB 9852</strain>
    </source>
</reference>
<dbReference type="InterPro" id="IPR050680">
    <property type="entry name" value="YpeA/RimI_acetyltransf"/>
</dbReference>
<gene>
    <name evidence="4" type="ORF">BBD41_19580</name>
</gene>
<keyword evidence="2" id="KW-0012">Acyltransferase</keyword>
<organism evidence="4">
    <name type="scientific">Paenibacillus ihbetae</name>
    <dbReference type="NCBI Taxonomy" id="1870820"/>
    <lineage>
        <taxon>Bacteria</taxon>
        <taxon>Bacillati</taxon>
        <taxon>Bacillota</taxon>
        <taxon>Bacilli</taxon>
        <taxon>Bacillales</taxon>
        <taxon>Paenibacillaceae</taxon>
        <taxon>Paenibacillus</taxon>
    </lineage>
</organism>
<proteinExistence type="predicted"/>
<dbReference type="PANTHER" id="PTHR43420:SF52">
    <property type="entry name" value="N-ACETYLTRANSFERASE YODP"/>
    <property type="match status" value="1"/>
</dbReference>
<dbReference type="EMBL" id="CP016809">
    <property type="protein sequence ID" value="ANY74593.1"/>
    <property type="molecule type" value="Genomic_DNA"/>
</dbReference>
<feature type="domain" description="N-acetyltransferase" evidence="3">
    <location>
        <begin position="1"/>
        <end position="186"/>
    </location>
</feature>
<accession>A0A1B2E3Q8</accession>
<evidence type="ECO:0000256" key="1">
    <source>
        <dbReference type="ARBA" id="ARBA00022679"/>
    </source>
</evidence>
<evidence type="ECO:0000256" key="2">
    <source>
        <dbReference type="ARBA" id="ARBA00023315"/>
    </source>
</evidence>
<evidence type="ECO:0000259" key="3">
    <source>
        <dbReference type="PROSITE" id="PS51186"/>
    </source>
</evidence>
<dbReference type="Gene3D" id="3.40.630.30">
    <property type="match status" value="1"/>
</dbReference>
<sequence length="186" mass="20955">MTIRSARPEDAAAASRLLYDALHDIAHQLTGEESEEGAVRVLEQFFREHEGRLSYKQAAVKEIEGTAAGIIVAYGGDQAPELDRPIIERLRRLKHDDTLTLDKEADIDEYYIDTLSVSPAFGGQGIGSALISYMEERAKELQYRKIALAVVQGNERAYALYERRGYATDKEIMINGHVYRHMVKLL</sequence>
<protein>
    <submittedName>
        <fullName evidence="4">GNAT family N-acetyltransferase</fullName>
    </submittedName>
</protein>
<dbReference type="PANTHER" id="PTHR43420">
    <property type="entry name" value="ACETYLTRANSFERASE"/>
    <property type="match status" value="1"/>
</dbReference>
<dbReference type="RefSeq" id="WP_099478519.1">
    <property type="nucleotide sequence ID" value="NZ_CP016809.1"/>
</dbReference>
<name>A0A1B2E3Q8_9BACL</name>